<feature type="compositionally biased region" description="Polar residues" evidence="2">
    <location>
        <begin position="485"/>
        <end position="498"/>
    </location>
</feature>
<dbReference type="STRING" id="65357.A0A024GA15"/>
<name>A0A024GA15_9STRA</name>
<evidence type="ECO:0000256" key="2">
    <source>
        <dbReference type="SAM" id="MobiDB-lite"/>
    </source>
</evidence>
<dbReference type="InterPro" id="IPR039341">
    <property type="entry name" value="CFAP99"/>
</dbReference>
<feature type="compositionally biased region" description="Basic and acidic residues" evidence="2">
    <location>
        <begin position="505"/>
        <end position="534"/>
    </location>
</feature>
<evidence type="ECO:0000256" key="1">
    <source>
        <dbReference type="SAM" id="Coils"/>
    </source>
</evidence>
<keyword evidence="4" id="KW-1185">Reference proteome</keyword>
<proteinExistence type="predicted"/>
<feature type="coiled-coil region" evidence="1">
    <location>
        <begin position="426"/>
        <end position="457"/>
    </location>
</feature>
<dbReference type="AlphaFoldDB" id="A0A024GA15"/>
<dbReference type="InParanoid" id="A0A024GA15"/>
<evidence type="ECO:0000313" key="3">
    <source>
        <dbReference type="EMBL" id="CCI43716.1"/>
    </source>
</evidence>
<reference evidence="3 4" key="1">
    <citation type="submission" date="2012-05" db="EMBL/GenBank/DDBJ databases">
        <title>Recombination and specialization in a pathogen metapopulation.</title>
        <authorList>
            <person name="Gardiner A."/>
            <person name="Kemen E."/>
            <person name="Schultz-Larsen T."/>
            <person name="MacLean D."/>
            <person name="Van Oosterhout C."/>
            <person name="Jones J.D.G."/>
        </authorList>
    </citation>
    <scope>NUCLEOTIDE SEQUENCE [LARGE SCALE GENOMIC DNA]</scope>
    <source>
        <strain evidence="3 4">Ac Nc2</strain>
    </source>
</reference>
<organism evidence="3 4">
    <name type="scientific">Albugo candida</name>
    <dbReference type="NCBI Taxonomy" id="65357"/>
    <lineage>
        <taxon>Eukaryota</taxon>
        <taxon>Sar</taxon>
        <taxon>Stramenopiles</taxon>
        <taxon>Oomycota</taxon>
        <taxon>Peronosporomycetes</taxon>
        <taxon>Albuginales</taxon>
        <taxon>Albuginaceae</taxon>
        <taxon>Albugo</taxon>
    </lineage>
</organism>
<feature type="region of interest" description="Disordered" evidence="2">
    <location>
        <begin position="476"/>
        <end position="544"/>
    </location>
</feature>
<dbReference type="PANTHER" id="PTHR34649">
    <property type="entry name" value="CILIA- AND FLAGELLA-ASSOCIATED PROTEIN 99"/>
    <property type="match status" value="1"/>
</dbReference>
<accession>A0A024GA15</accession>
<dbReference type="PANTHER" id="PTHR34649:SF1">
    <property type="entry name" value="CILIA- AND FLAGELLA-ASSOCIATED PROTEIN 99"/>
    <property type="match status" value="1"/>
</dbReference>
<evidence type="ECO:0000313" key="4">
    <source>
        <dbReference type="Proteomes" id="UP000053237"/>
    </source>
</evidence>
<sequence length="544" mass="62371">MMPPDFIAICAAEITIPDTEALRTVLPDSEASFLTEISCGMQEQRNVILPAIKVFFDAYAGRIARSDRTKCYIITYLLLFHLERMGIPDFERHVTATNAPLAMQSLLAFFTDECTLHDSLSTAWREQHDDVYIRKLTTPLREASSELKELCARVLKPSERKVSLPRLVKEPIRRLPELTRAKPDSKSRNRFVSNQEQVIAPQMPVVPFKATPMPQYPNSGPEIKLTTAVILREDAMYQRNQAKAAALLQAFETELRDSLPFYQWKAQMQQQDDRAQASVMAARRLEMAQAQHIAKEAAIAARNDNKRVAQSMKMIAKNLDVERTRQSRQTLSRHRQQMTQIKHIRECAPRNAQDQLRRDKRSQAAELTILLEQERAQKALQVAAEQSKREETLRAIRALHTARGPHIASFDPSETAQLGLLDEMSQSELEARLRAQKAEIAEKEVEKRREIARAKSEKTGKLEGKMANLMRIREARSTQSRRQRMLSQQNQARTQQEHSLAAEQAKADALKAIHERTAKWDAKAADCKRQEKKSDKTRHFRKRK</sequence>
<feature type="compositionally biased region" description="Basic residues" evidence="2">
    <location>
        <begin position="535"/>
        <end position="544"/>
    </location>
</feature>
<comment type="caution">
    <text evidence="3">The sequence shown here is derived from an EMBL/GenBank/DDBJ whole genome shotgun (WGS) entry which is preliminary data.</text>
</comment>
<keyword evidence="1" id="KW-0175">Coiled coil</keyword>
<dbReference type="EMBL" id="CAIX01000054">
    <property type="protein sequence ID" value="CCI43716.1"/>
    <property type="molecule type" value="Genomic_DNA"/>
</dbReference>
<dbReference type="OrthoDB" id="10262255at2759"/>
<protein>
    <submittedName>
        <fullName evidence="3">Uncharacterized protein</fullName>
    </submittedName>
</protein>
<dbReference type="Proteomes" id="UP000053237">
    <property type="component" value="Unassembled WGS sequence"/>
</dbReference>
<gene>
    <name evidence="3" type="ORF">BN9_045000</name>
</gene>